<dbReference type="PANTHER" id="PTHR43124">
    <property type="entry name" value="PURINE EFFLUX PUMP PBUE"/>
    <property type="match status" value="1"/>
</dbReference>
<comment type="caution">
    <text evidence="8">The sequence shown here is derived from an EMBL/GenBank/DDBJ whole genome shotgun (WGS) entry which is preliminary data.</text>
</comment>
<evidence type="ECO:0000256" key="5">
    <source>
        <dbReference type="ARBA" id="ARBA00023136"/>
    </source>
</evidence>
<dbReference type="PANTHER" id="PTHR43124:SF5">
    <property type="entry name" value="PURINE RIBONUCLEOSIDE EFFLUX PUMP NEPI"/>
    <property type="match status" value="1"/>
</dbReference>
<dbReference type="InterPro" id="IPR020846">
    <property type="entry name" value="MFS_dom"/>
</dbReference>
<keyword evidence="5 6" id="KW-0472">Membrane</keyword>
<dbReference type="AlphaFoldDB" id="A0A963Z5G0"/>
<feature type="transmembrane region" description="Helical" evidence="6">
    <location>
        <begin position="220"/>
        <end position="239"/>
    </location>
</feature>
<proteinExistence type="predicted"/>
<evidence type="ECO:0000256" key="6">
    <source>
        <dbReference type="SAM" id="Phobius"/>
    </source>
</evidence>
<evidence type="ECO:0000256" key="3">
    <source>
        <dbReference type="ARBA" id="ARBA00022692"/>
    </source>
</evidence>
<keyword evidence="4 6" id="KW-1133">Transmembrane helix</keyword>
<feature type="transmembrane region" description="Helical" evidence="6">
    <location>
        <begin position="309"/>
        <end position="329"/>
    </location>
</feature>
<organism evidence="8 9">
    <name type="scientific">Acidisoma cellulosilyticum</name>
    <dbReference type="NCBI Taxonomy" id="2802395"/>
    <lineage>
        <taxon>Bacteria</taxon>
        <taxon>Pseudomonadati</taxon>
        <taxon>Pseudomonadota</taxon>
        <taxon>Alphaproteobacteria</taxon>
        <taxon>Acetobacterales</taxon>
        <taxon>Acidocellaceae</taxon>
        <taxon>Acidisoma</taxon>
    </lineage>
</organism>
<evidence type="ECO:0000259" key="7">
    <source>
        <dbReference type="PROSITE" id="PS50850"/>
    </source>
</evidence>
<reference evidence="8 9" key="1">
    <citation type="journal article" date="2021" name="Microorganisms">
        <title>Acidisoma silvae sp. nov. and Acidisomacellulosilytica sp. nov., Two Acidophilic Bacteria Isolated from Decaying Wood, Hydrolyzing Cellulose and Producing Poly-3-hydroxybutyrate.</title>
        <authorList>
            <person name="Mieszkin S."/>
            <person name="Pouder E."/>
            <person name="Uroz S."/>
            <person name="Simon-Colin C."/>
            <person name="Alain K."/>
        </authorList>
    </citation>
    <scope>NUCLEOTIDE SEQUENCE [LARGE SCALE GENOMIC DNA]</scope>
    <source>
        <strain evidence="8 9">HW T5.17</strain>
    </source>
</reference>
<feature type="transmembrane region" description="Helical" evidence="6">
    <location>
        <begin position="112"/>
        <end position="134"/>
    </location>
</feature>
<dbReference type="PROSITE" id="PS50850">
    <property type="entry name" value="MFS"/>
    <property type="match status" value="1"/>
</dbReference>
<protein>
    <submittedName>
        <fullName evidence="8">MFS transporter</fullName>
    </submittedName>
</protein>
<keyword evidence="2" id="KW-1003">Cell membrane</keyword>
<dbReference type="RefSeq" id="WP_227308837.1">
    <property type="nucleotide sequence ID" value="NZ_JAESVA010000006.1"/>
</dbReference>
<keyword evidence="9" id="KW-1185">Reference proteome</keyword>
<dbReference type="Gene3D" id="1.20.1250.20">
    <property type="entry name" value="MFS general substrate transporter like domains"/>
    <property type="match status" value="1"/>
</dbReference>
<sequence>MSDCVEPNWSVAVPEKASWPAVFSLTLGVFSLVTAEFLPASLLTPMAASLHISEALAGQAVTATALVALVAALLAAVVTRGLDRRLVLMGFSVLLILSNLLVAAAPNLILLLLARILLGIALGGFWSMATAVAIRLVPAPMVPRALSILFSGVSVATIVAVPLGSYLGGLYGWRSVFLFATLIGVVTLLCQMTFLPKLVSHHAARLETLVEVLLRPGMRLGVICSVLVFGGHFALFTYVRPFLETTAGIGANGIALMLLGFGVANFVGTMLAGVLLERSLRLTLTLAPLIIGAVGLGLAVLHLGLPAHAVLVALWGMAFGAVPVGWSTWTARSVPDETESAGGILVAAVQIAIAAGAALGGSVFSFSGVTGVFLAGGILLLLTACVVFARVNRSLPG</sequence>
<evidence type="ECO:0000256" key="1">
    <source>
        <dbReference type="ARBA" id="ARBA00004651"/>
    </source>
</evidence>
<gene>
    <name evidence="8" type="ORF">ACELLULO517_18145</name>
</gene>
<evidence type="ECO:0000313" key="8">
    <source>
        <dbReference type="EMBL" id="MCB8882173.1"/>
    </source>
</evidence>
<feature type="transmembrane region" description="Helical" evidence="6">
    <location>
        <begin position="21"/>
        <end position="44"/>
    </location>
</feature>
<feature type="transmembrane region" description="Helical" evidence="6">
    <location>
        <begin position="282"/>
        <end position="303"/>
    </location>
</feature>
<dbReference type="Pfam" id="PF07690">
    <property type="entry name" value="MFS_1"/>
    <property type="match status" value="1"/>
</dbReference>
<comment type="subcellular location">
    <subcellularLocation>
        <location evidence="1">Cell membrane</location>
        <topology evidence="1">Multi-pass membrane protein</topology>
    </subcellularLocation>
</comment>
<feature type="transmembrane region" description="Helical" evidence="6">
    <location>
        <begin position="341"/>
        <end position="366"/>
    </location>
</feature>
<evidence type="ECO:0000256" key="2">
    <source>
        <dbReference type="ARBA" id="ARBA00022475"/>
    </source>
</evidence>
<dbReference type="GO" id="GO:0005886">
    <property type="term" value="C:plasma membrane"/>
    <property type="evidence" value="ECO:0007669"/>
    <property type="project" value="UniProtKB-SubCell"/>
</dbReference>
<evidence type="ECO:0000256" key="4">
    <source>
        <dbReference type="ARBA" id="ARBA00022989"/>
    </source>
</evidence>
<feature type="transmembrane region" description="Helical" evidence="6">
    <location>
        <begin position="251"/>
        <end position="275"/>
    </location>
</feature>
<dbReference type="Proteomes" id="UP000721844">
    <property type="component" value="Unassembled WGS sequence"/>
</dbReference>
<keyword evidence="3 6" id="KW-0812">Transmembrane</keyword>
<evidence type="ECO:0000313" key="9">
    <source>
        <dbReference type="Proteomes" id="UP000721844"/>
    </source>
</evidence>
<feature type="transmembrane region" description="Helical" evidence="6">
    <location>
        <begin position="146"/>
        <end position="164"/>
    </location>
</feature>
<dbReference type="EMBL" id="JAESVA010000006">
    <property type="protein sequence ID" value="MCB8882173.1"/>
    <property type="molecule type" value="Genomic_DNA"/>
</dbReference>
<feature type="transmembrane region" description="Helical" evidence="6">
    <location>
        <begin position="176"/>
        <end position="199"/>
    </location>
</feature>
<dbReference type="CDD" id="cd17324">
    <property type="entry name" value="MFS_NepI_like"/>
    <property type="match status" value="1"/>
</dbReference>
<feature type="domain" description="Major facilitator superfamily (MFS) profile" evidence="7">
    <location>
        <begin position="21"/>
        <end position="395"/>
    </location>
</feature>
<dbReference type="GO" id="GO:0022857">
    <property type="term" value="F:transmembrane transporter activity"/>
    <property type="evidence" value="ECO:0007669"/>
    <property type="project" value="InterPro"/>
</dbReference>
<feature type="transmembrane region" description="Helical" evidence="6">
    <location>
        <begin position="56"/>
        <end position="79"/>
    </location>
</feature>
<name>A0A963Z5G0_9PROT</name>
<dbReference type="InterPro" id="IPR050189">
    <property type="entry name" value="MFS_Efflux_Transporters"/>
</dbReference>
<feature type="transmembrane region" description="Helical" evidence="6">
    <location>
        <begin position="86"/>
        <end position="106"/>
    </location>
</feature>
<dbReference type="SUPFAM" id="SSF103473">
    <property type="entry name" value="MFS general substrate transporter"/>
    <property type="match status" value="1"/>
</dbReference>
<dbReference type="InterPro" id="IPR011701">
    <property type="entry name" value="MFS"/>
</dbReference>
<feature type="transmembrane region" description="Helical" evidence="6">
    <location>
        <begin position="372"/>
        <end position="391"/>
    </location>
</feature>
<dbReference type="InterPro" id="IPR036259">
    <property type="entry name" value="MFS_trans_sf"/>
</dbReference>
<accession>A0A963Z5G0</accession>